<evidence type="ECO:0000256" key="1">
    <source>
        <dbReference type="SAM" id="MobiDB-lite"/>
    </source>
</evidence>
<comment type="caution">
    <text evidence="7">The sequence shown here is derived from an EMBL/GenBank/DDBJ whole genome shotgun (WGS) entry which is preliminary data.</text>
</comment>
<dbReference type="InterPro" id="IPR056540">
    <property type="entry name" value="TMD_POM152"/>
</dbReference>
<dbReference type="GO" id="GO:0006999">
    <property type="term" value="P:nuclear pore organization"/>
    <property type="evidence" value="ECO:0007669"/>
    <property type="project" value="TreeGrafter"/>
</dbReference>
<evidence type="ECO:0000259" key="3">
    <source>
        <dbReference type="Pfam" id="PF24097"/>
    </source>
</evidence>
<dbReference type="PANTHER" id="PTHR28206:SF1">
    <property type="entry name" value="NUCLEOPORIN POM152"/>
    <property type="match status" value="1"/>
</dbReference>
<evidence type="ECO:0000313" key="7">
    <source>
        <dbReference type="EMBL" id="KAJ8989366.1"/>
    </source>
</evidence>
<feature type="domain" description="Nucleoporin POM152 ninth Ig-like" evidence="6">
    <location>
        <begin position="1085"/>
        <end position="1165"/>
    </location>
</feature>
<feature type="domain" description="Nucleoporin POM152 first Ig-like" evidence="5">
    <location>
        <begin position="207"/>
        <end position="316"/>
    </location>
</feature>
<feature type="domain" description="Nucleoporin POM152 N-terminal transmembrane" evidence="3">
    <location>
        <begin position="72"/>
        <end position="155"/>
    </location>
</feature>
<feature type="domain" description="Nucleoporin POM152 immunoglobulin-like" evidence="2">
    <location>
        <begin position="561"/>
        <end position="663"/>
    </location>
</feature>
<name>A0AAN6ES88_EXODE</name>
<dbReference type="Pfam" id="PF23664">
    <property type="entry name" value="Ig_Pom152"/>
    <property type="match status" value="2"/>
</dbReference>
<dbReference type="Pfam" id="PF24312">
    <property type="entry name" value="Ig-like_POM152"/>
    <property type="match status" value="3"/>
</dbReference>
<feature type="region of interest" description="Disordered" evidence="1">
    <location>
        <begin position="1"/>
        <end position="60"/>
    </location>
</feature>
<dbReference type="InterPro" id="IPR056542">
    <property type="entry name" value="Ig-like_POM152_1st"/>
</dbReference>
<gene>
    <name evidence="7" type="ORF">HRR80_006605</name>
</gene>
<feature type="domain" description="Nucleoporin POM152 Ig-like" evidence="4">
    <location>
        <begin position="1171"/>
        <end position="1256"/>
    </location>
</feature>
<feature type="domain" description="Nucleoporin POM152 immunoglobulin-like" evidence="2">
    <location>
        <begin position="880"/>
        <end position="966"/>
    </location>
</feature>
<evidence type="ECO:0000259" key="4">
    <source>
        <dbReference type="Pfam" id="PF24312"/>
    </source>
</evidence>
<dbReference type="Pfam" id="PF24527">
    <property type="entry name" value="Ig-like_Pom152_9"/>
    <property type="match status" value="1"/>
</dbReference>
<dbReference type="PANTHER" id="PTHR28206">
    <property type="entry name" value="NUCLEOPORIN POM152"/>
    <property type="match status" value="1"/>
</dbReference>
<feature type="domain" description="Nucleoporin POM152 Ig-like" evidence="4">
    <location>
        <begin position="762"/>
        <end position="847"/>
    </location>
</feature>
<dbReference type="GO" id="GO:0006606">
    <property type="term" value="P:protein import into nucleus"/>
    <property type="evidence" value="ECO:0007669"/>
    <property type="project" value="TreeGrafter"/>
</dbReference>
<proteinExistence type="predicted"/>
<organism evidence="7 8">
    <name type="scientific">Exophiala dermatitidis</name>
    <name type="common">Black yeast-like fungus</name>
    <name type="synonym">Wangiella dermatitidis</name>
    <dbReference type="NCBI Taxonomy" id="5970"/>
    <lineage>
        <taxon>Eukaryota</taxon>
        <taxon>Fungi</taxon>
        <taxon>Dikarya</taxon>
        <taxon>Ascomycota</taxon>
        <taxon>Pezizomycotina</taxon>
        <taxon>Eurotiomycetes</taxon>
        <taxon>Chaetothyriomycetidae</taxon>
        <taxon>Chaetothyriales</taxon>
        <taxon>Herpotrichiellaceae</taxon>
        <taxon>Exophiala</taxon>
    </lineage>
</organism>
<evidence type="ECO:0000259" key="6">
    <source>
        <dbReference type="Pfam" id="PF24527"/>
    </source>
</evidence>
<dbReference type="GO" id="GO:0017056">
    <property type="term" value="F:structural constituent of nuclear pore"/>
    <property type="evidence" value="ECO:0007669"/>
    <property type="project" value="InterPro"/>
</dbReference>
<evidence type="ECO:0000313" key="8">
    <source>
        <dbReference type="Proteomes" id="UP001161757"/>
    </source>
</evidence>
<dbReference type="Pfam" id="PF24097">
    <property type="entry name" value="TMD_POM152"/>
    <property type="match status" value="1"/>
</dbReference>
<dbReference type="InterPro" id="IPR056543">
    <property type="entry name" value="Ig-like_POM152_9th"/>
</dbReference>
<sequence length="1281" mass="142133">MNETPRLRSAFPTTPRTEPRLRTFNNNGPPAFGSPQSPPSHKPSPITRPVRVPADAASGDNSTPLISTDIVDVPSQRFYVFAFYVGLTAWRLYNSCNVENDLDSTWLFLKWVGIDAAFFVALPTFRIPWLQWSFATTFTLWLLHAIANAFLMYKIPIPLLSWLGAIVKLAYDRELSISEHRVKPADILHNSSIILGKQIIHILPEGSAILNPEKQAFCLDASNPSVELPIRINQTIPISIELQRYDLDTDEVESIVIGSKQAKQMLKKANEGFSSSDANLPRLLYYPVSKKGLYQLTRVIDTTKLEVRKRSFDVAVVQCPKASISTGAVDRCTGDLSNVSLQVVGVPPFKVKYSKTVNGHQFSSIVQNVQPRADQDYVTPEEASQAVVDLKRPQMGWTKSMVESFEINEALHQNGSHSYVVEEVEDGLGNRVVYHTPHAKGPHSHQIQSLTVHNRPQVNLVGCNSDHMIAVPKDHSLNLPVRIRPADKLHPSDWPLKLKYSFAPETETESEVSEAEEYVHEMTSQRSVPQISKAGRYTLESIDSQFCHGEVLEPSTCQLYNPPQPSLTMETEDIFDKCAGNPIGMYVNLDFTGTPPFRVRYTVTHKGKAHPKVQEFSGMRGQIELREKSAGSYTYNFLEVEDAVYEPISLKDQNLVLKQDIRPPASAMFVSDNRAIHTCLGQTASLPVRLLGQAPWDLDYEVIHNGKRKKHSLHSDTDSVDIELPKLTEGGTYSVILTGVQDNTRCRTTLKEERHVEVRPEQPQAAFGDIEGKRSILALDGKSIKLPLRLKGSPPWTVSLQNLDDGSGPVTHSFRDANSVFVVDRPGTYQILNVHDVCPGLVDSKADKFQVSWIPRPTLSVKDATVETVSSNELRKPAVCQGDESALALGLSGTPPFHLKYQQKFDPVKGPSAISNKPASFAGSNALINLDTSKAGEYTYVFTELADDRYAHDRNRFTPMVVKQQVYALPSARFAQAGKTYGYCKDDPSFTSSVEEGTENIPITFTGTPPFSVEIAVVHHGVSARPEIFRHKDLDSTTYSWPLSRSSLDLGTHSISIRSVKDGRGCESILESDPSSVRVYVSSPPTIIPLEAQEDYCVGEHVSFSLSGQAPFDVYYTFQNRERKARVTGSEFRRLAESPGEFVVTGVSDSAMGNGKCRARKEIKKTIHPYPTVEMGRGKTLVSDIHEGGEVDISFTFTGTPPFEFTYTRSETTKKGRGPPRILETRHDTSNEFSKTIRASDEGIYEVVSIKDRFCSYTKPSHKFGGSGGGGAGQKLLAYGH</sequence>
<dbReference type="InterPro" id="IPR037701">
    <property type="entry name" value="Pom152"/>
</dbReference>
<feature type="domain" description="Nucleoporin POM152 Ig-like" evidence="4">
    <location>
        <begin position="455"/>
        <end position="557"/>
    </location>
</feature>
<evidence type="ECO:0008006" key="9">
    <source>
        <dbReference type="Google" id="ProtNLM"/>
    </source>
</evidence>
<protein>
    <recommendedName>
        <fullName evidence="9">Nucleoporin Pom152</fullName>
    </recommendedName>
</protein>
<dbReference type="GO" id="GO:0070762">
    <property type="term" value="C:nuclear pore transmembrane ring"/>
    <property type="evidence" value="ECO:0007669"/>
    <property type="project" value="TreeGrafter"/>
</dbReference>
<evidence type="ECO:0000259" key="2">
    <source>
        <dbReference type="Pfam" id="PF23664"/>
    </source>
</evidence>
<dbReference type="Pfam" id="PF24519">
    <property type="entry name" value="Ig-like_Pom152_1"/>
    <property type="match status" value="1"/>
</dbReference>
<dbReference type="Proteomes" id="UP001161757">
    <property type="component" value="Unassembled WGS sequence"/>
</dbReference>
<evidence type="ECO:0000259" key="5">
    <source>
        <dbReference type="Pfam" id="PF24519"/>
    </source>
</evidence>
<dbReference type="InterPro" id="IPR056544">
    <property type="entry name" value="Ig_POM152"/>
</dbReference>
<dbReference type="InterPro" id="IPR056541">
    <property type="entry name" value="Ig-like_POM152"/>
</dbReference>
<reference evidence="7" key="1">
    <citation type="submission" date="2023-01" db="EMBL/GenBank/DDBJ databases">
        <title>Exophiala dermititidis isolated from Cystic Fibrosis Patient.</title>
        <authorList>
            <person name="Kurbessoian T."/>
            <person name="Crocker A."/>
            <person name="Murante D."/>
            <person name="Hogan D.A."/>
            <person name="Stajich J.E."/>
        </authorList>
    </citation>
    <scope>NUCLEOTIDE SEQUENCE</scope>
    <source>
        <strain evidence="7">Ex8</strain>
    </source>
</reference>
<dbReference type="EMBL" id="JAJGCB010000014">
    <property type="protein sequence ID" value="KAJ8989366.1"/>
    <property type="molecule type" value="Genomic_DNA"/>
</dbReference>
<accession>A0AAN6ES88</accession>